<feature type="domain" description="Rab-GAP TBC" evidence="1">
    <location>
        <begin position="50"/>
        <end position="109"/>
    </location>
</feature>
<feature type="non-terminal residue" evidence="2">
    <location>
        <position position="109"/>
    </location>
</feature>
<feature type="non-terminal residue" evidence="2">
    <location>
        <position position="1"/>
    </location>
</feature>
<evidence type="ECO:0000259" key="1">
    <source>
        <dbReference type="PROSITE" id="PS50086"/>
    </source>
</evidence>
<proteinExistence type="predicted"/>
<gene>
    <name evidence="2" type="ORF">g.58808</name>
</gene>
<dbReference type="AlphaFoldDB" id="A0A1B6HCU9"/>
<dbReference type="InterPro" id="IPR000195">
    <property type="entry name" value="Rab-GAP-TBC_dom"/>
</dbReference>
<dbReference type="PROSITE" id="PS50086">
    <property type="entry name" value="TBC_RABGAP"/>
    <property type="match status" value="1"/>
</dbReference>
<protein>
    <recommendedName>
        <fullName evidence="1">Rab-GAP TBC domain-containing protein</fullName>
    </recommendedName>
</protein>
<dbReference type="InterPro" id="IPR035969">
    <property type="entry name" value="Rab-GAP_TBC_sf"/>
</dbReference>
<accession>A0A1B6HCU9</accession>
<sequence>EYGFVVDQFRGGTESYSDTKMRWYLLIDKYGSDRKKFRKVAQKESLLEKGIPLALKGRIWRDLAYVENSADYDALSRMECKYEYQIHVDVQRTFRHHFLFFEEYGKGQA</sequence>
<organism evidence="2">
    <name type="scientific">Homalodisca liturata</name>
    <dbReference type="NCBI Taxonomy" id="320908"/>
    <lineage>
        <taxon>Eukaryota</taxon>
        <taxon>Metazoa</taxon>
        <taxon>Ecdysozoa</taxon>
        <taxon>Arthropoda</taxon>
        <taxon>Hexapoda</taxon>
        <taxon>Insecta</taxon>
        <taxon>Pterygota</taxon>
        <taxon>Neoptera</taxon>
        <taxon>Paraneoptera</taxon>
        <taxon>Hemiptera</taxon>
        <taxon>Auchenorrhyncha</taxon>
        <taxon>Membracoidea</taxon>
        <taxon>Cicadellidae</taxon>
        <taxon>Cicadellinae</taxon>
        <taxon>Proconiini</taxon>
        <taxon>Homalodisca</taxon>
    </lineage>
</organism>
<reference evidence="2" key="1">
    <citation type="submission" date="2015-11" db="EMBL/GenBank/DDBJ databases">
        <title>De novo transcriptome assembly of four potential Pierce s Disease insect vectors from Arizona vineyards.</title>
        <authorList>
            <person name="Tassone E.E."/>
        </authorList>
    </citation>
    <scope>NUCLEOTIDE SEQUENCE</scope>
</reference>
<dbReference type="SUPFAM" id="SSF47923">
    <property type="entry name" value="Ypt/Rab-GAP domain of gyp1p"/>
    <property type="match status" value="1"/>
</dbReference>
<evidence type="ECO:0000313" key="2">
    <source>
        <dbReference type="EMBL" id="JAS72508.1"/>
    </source>
</evidence>
<name>A0A1B6HCU9_9HEMI</name>
<dbReference type="EMBL" id="GECU01035198">
    <property type="protein sequence ID" value="JAS72508.1"/>
    <property type="molecule type" value="Transcribed_RNA"/>
</dbReference>